<evidence type="ECO:0000256" key="2">
    <source>
        <dbReference type="ARBA" id="ARBA00022563"/>
    </source>
</evidence>
<reference evidence="14" key="1">
    <citation type="journal article" date="2020" name="mSystems">
        <title>Genome- and Community-Level Interaction Insights into Carbon Utilization and Element Cycling Functions of Hydrothermarchaeota in Hydrothermal Sediment.</title>
        <authorList>
            <person name="Zhou Z."/>
            <person name="Liu Y."/>
            <person name="Xu W."/>
            <person name="Pan J."/>
            <person name="Luo Z.H."/>
            <person name="Li M."/>
        </authorList>
    </citation>
    <scope>NUCLEOTIDE SEQUENCE [LARGE SCALE GENOMIC DNA]</scope>
    <source>
        <strain evidence="14">SpSt-81</strain>
    </source>
</reference>
<evidence type="ECO:0000256" key="7">
    <source>
        <dbReference type="ARBA" id="ARBA00023002"/>
    </source>
</evidence>
<dbReference type="UniPathway" id="UPA00193"/>
<dbReference type="PRINTS" id="PR00085">
    <property type="entry name" value="THFDHDRGNASE"/>
</dbReference>
<keyword evidence="2 11" id="KW-0554">One-carbon metabolism</keyword>
<evidence type="ECO:0000256" key="8">
    <source>
        <dbReference type="ARBA" id="ARBA00023102"/>
    </source>
</evidence>
<dbReference type="GO" id="GO:0005829">
    <property type="term" value="C:cytosol"/>
    <property type="evidence" value="ECO:0007669"/>
    <property type="project" value="TreeGrafter"/>
</dbReference>
<dbReference type="GO" id="GO:0004477">
    <property type="term" value="F:methenyltetrahydrofolate cyclohydrolase activity"/>
    <property type="evidence" value="ECO:0007669"/>
    <property type="project" value="UniProtKB-UniRule"/>
</dbReference>
<evidence type="ECO:0000256" key="5">
    <source>
        <dbReference type="ARBA" id="ARBA00022801"/>
    </source>
</evidence>
<dbReference type="InterPro" id="IPR046346">
    <property type="entry name" value="Aminoacid_DH-like_N_sf"/>
</dbReference>
<evidence type="ECO:0000256" key="1">
    <source>
        <dbReference type="ARBA" id="ARBA00004777"/>
    </source>
</evidence>
<sequence>MAKILYGKSVAENLEGKIIEKVRKYIEKGITPTLCVVRVGNNPEAEAYANSIEKIFKKFGIKINNINLDENISIDNFINEINLLGINKDIHGILLLRPLSQNLEKLKAFQYIPPSKDVEGITYENLGKLMAGEDTFFPCTPQAVIELLDFYNIPIEGKNVVVVGRSISVGRPLSLLLLQRNATVTICHSKTIDLKFYTKMADILMVAVGKPGIITDDMVKENGIVIDIGTNVLDGKLVGDVDFESVKNKVEAITPVPGGVGVITTRILALNLLKAIEKNEDRN</sequence>
<dbReference type="EMBL" id="DTIN01000014">
    <property type="protein sequence ID" value="HFX13316.1"/>
    <property type="molecule type" value="Genomic_DNA"/>
</dbReference>
<name>A0A7C3RLQ3_DICTH</name>
<accession>A0A7C3RLQ3</accession>
<evidence type="ECO:0000256" key="4">
    <source>
        <dbReference type="ARBA" id="ARBA00022755"/>
    </source>
</evidence>
<evidence type="ECO:0000256" key="3">
    <source>
        <dbReference type="ARBA" id="ARBA00022605"/>
    </source>
</evidence>
<keyword evidence="3 11" id="KW-0028">Amino-acid biosynthesis</keyword>
<dbReference type="SUPFAM" id="SSF51735">
    <property type="entry name" value="NAD(P)-binding Rossmann-fold domains"/>
    <property type="match status" value="1"/>
</dbReference>
<feature type="binding site" evidence="11">
    <location>
        <begin position="164"/>
        <end position="166"/>
    </location>
    <ligand>
        <name>NADP(+)</name>
        <dbReference type="ChEBI" id="CHEBI:58349"/>
    </ligand>
</feature>
<dbReference type="EC" id="1.5.1.5" evidence="11"/>
<dbReference type="GO" id="GO:0035999">
    <property type="term" value="P:tetrahydrofolate interconversion"/>
    <property type="evidence" value="ECO:0007669"/>
    <property type="project" value="UniProtKB-UniRule"/>
</dbReference>
<protein>
    <recommendedName>
        <fullName evidence="11">Bifunctional protein FolD</fullName>
    </recommendedName>
    <domain>
        <recommendedName>
            <fullName evidence="11">Methylenetetrahydrofolate dehydrogenase</fullName>
            <ecNumber evidence="11">1.5.1.5</ecNumber>
        </recommendedName>
    </domain>
    <domain>
        <recommendedName>
            <fullName evidence="11">Methenyltetrahydrofolate cyclohydrolase</fullName>
            <ecNumber evidence="11">3.5.4.9</ecNumber>
        </recommendedName>
    </domain>
</protein>
<organism evidence="14">
    <name type="scientific">Dictyoglomus thermophilum</name>
    <dbReference type="NCBI Taxonomy" id="14"/>
    <lineage>
        <taxon>Bacteria</taxon>
        <taxon>Pseudomonadati</taxon>
        <taxon>Dictyoglomota</taxon>
        <taxon>Dictyoglomia</taxon>
        <taxon>Dictyoglomales</taxon>
        <taxon>Dictyoglomaceae</taxon>
        <taxon>Dictyoglomus</taxon>
    </lineage>
</organism>
<comment type="caution">
    <text evidence="14">The sequence shown here is derived from an EMBL/GenBank/DDBJ whole genome shotgun (WGS) entry which is preliminary data.</text>
</comment>
<gene>
    <name evidence="11" type="primary">folD</name>
    <name evidence="14" type="ORF">ENW00_04035</name>
</gene>
<keyword evidence="6 11" id="KW-0521">NADP</keyword>
<dbReference type="Pfam" id="PF00763">
    <property type="entry name" value="THF_DHG_CYH"/>
    <property type="match status" value="1"/>
</dbReference>
<dbReference type="FunFam" id="3.40.50.720:FF:000094">
    <property type="entry name" value="Bifunctional protein FolD"/>
    <property type="match status" value="1"/>
</dbReference>
<dbReference type="GO" id="GO:0006164">
    <property type="term" value="P:purine nucleotide biosynthetic process"/>
    <property type="evidence" value="ECO:0007669"/>
    <property type="project" value="UniProtKB-KW"/>
</dbReference>
<evidence type="ECO:0000256" key="10">
    <source>
        <dbReference type="ARBA" id="ARBA00023268"/>
    </source>
</evidence>
<keyword evidence="7 11" id="KW-0560">Oxidoreductase</keyword>
<comment type="catalytic activity">
    <reaction evidence="11">
        <text>(6R)-5,10-methylene-5,6,7,8-tetrahydrofolate + NADP(+) = (6R)-5,10-methenyltetrahydrofolate + NADPH</text>
        <dbReference type="Rhea" id="RHEA:22812"/>
        <dbReference type="ChEBI" id="CHEBI:15636"/>
        <dbReference type="ChEBI" id="CHEBI:57455"/>
        <dbReference type="ChEBI" id="CHEBI:57783"/>
        <dbReference type="ChEBI" id="CHEBI:58349"/>
        <dbReference type="EC" id="1.5.1.5"/>
    </reaction>
</comment>
<comment type="subunit">
    <text evidence="11">Homodimer.</text>
</comment>
<dbReference type="GO" id="GO:0004488">
    <property type="term" value="F:methylenetetrahydrofolate dehydrogenase (NADP+) activity"/>
    <property type="evidence" value="ECO:0007669"/>
    <property type="project" value="UniProtKB-UniRule"/>
</dbReference>
<feature type="binding site" evidence="11">
    <location>
        <position position="230"/>
    </location>
    <ligand>
        <name>NADP(+)</name>
        <dbReference type="ChEBI" id="CHEBI:58349"/>
    </ligand>
</feature>
<evidence type="ECO:0000256" key="11">
    <source>
        <dbReference type="HAMAP-Rule" id="MF_01576"/>
    </source>
</evidence>
<dbReference type="InterPro" id="IPR000672">
    <property type="entry name" value="THF_DH/CycHdrlase"/>
</dbReference>
<dbReference type="Pfam" id="PF02882">
    <property type="entry name" value="THF_DHG_CYH_C"/>
    <property type="match status" value="1"/>
</dbReference>
<evidence type="ECO:0000259" key="13">
    <source>
        <dbReference type="Pfam" id="PF02882"/>
    </source>
</evidence>
<dbReference type="PANTHER" id="PTHR48099">
    <property type="entry name" value="C-1-TETRAHYDROFOLATE SYNTHASE, CYTOPLASMIC-RELATED"/>
    <property type="match status" value="1"/>
</dbReference>
<dbReference type="AlphaFoldDB" id="A0A7C3RLQ3"/>
<dbReference type="GO" id="GO:0000105">
    <property type="term" value="P:L-histidine biosynthetic process"/>
    <property type="evidence" value="ECO:0007669"/>
    <property type="project" value="UniProtKB-KW"/>
</dbReference>
<proteinExistence type="inferred from homology"/>
<keyword evidence="9 11" id="KW-0486">Methionine biosynthesis</keyword>
<dbReference type="InterPro" id="IPR036291">
    <property type="entry name" value="NAD(P)-bd_dom_sf"/>
</dbReference>
<comment type="catalytic activity">
    <reaction evidence="11">
        <text>(6R)-5,10-methenyltetrahydrofolate + H2O = (6R)-10-formyltetrahydrofolate + H(+)</text>
        <dbReference type="Rhea" id="RHEA:23700"/>
        <dbReference type="ChEBI" id="CHEBI:15377"/>
        <dbReference type="ChEBI" id="CHEBI:15378"/>
        <dbReference type="ChEBI" id="CHEBI:57455"/>
        <dbReference type="ChEBI" id="CHEBI:195366"/>
        <dbReference type="EC" id="3.5.4.9"/>
    </reaction>
</comment>
<evidence type="ECO:0000259" key="12">
    <source>
        <dbReference type="Pfam" id="PF00763"/>
    </source>
</evidence>
<evidence type="ECO:0000313" key="14">
    <source>
        <dbReference type="EMBL" id="HFX13316.1"/>
    </source>
</evidence>
<dbReference type="InterPro" id="IPR020631">
    <property type="entry name" value="THF_DH/CycHdrlase_NAD-bd_dom"/>
</dbReference>
<feature type="domain" description="Tetrahydrofolate dehydrogenase/cyclohydrolase catalytic" evidence="12">
    <location>
        <begin position="5"/>
        <end position="119"/>
    </location>
</feature>
<dbReference type="EC" id="3.5.4.9" evidence="11"/>
<keyword evidence="4 11" id="KW-0658">Purine biosynthesis</keyword>
<keyword evidence="8 11" id="KW-0368">Histidine biosynthesis</keyword>
<dbReference type="Gene3D" id="3.40.50.10860">
    <property type="entry name" value="Leucine Dehydrogenase, chain A, domain 1"/>
    <property type="match status" value="1"/>
</dbReference>
<dbReference type="SUPFAM" id="SSF53223">
    <property type="entry name" value="Aminoacid dehydrogenase-like, N-terminal domain"/>
    <property type="match status" value="1"/>
</dbReference>
<feature type="domain" description="Tetrahydrofolate dehydrogenase/cyclohydrolase NAD(P)-binding" evidence="13">
    <location>
        <begin position="138"/>
        <end position="279"/>
    </location>
</feature>
<dbReference type="PANTHER" id="PTHR48099:SF5">
    <property type="entry name" value="C-1-TETRAHYDROFOLATE SYNTHASE, CYTOPLASMIC"/>
    <property type="match status" value="1"/>
</dbReference>
<comment type="similarity">
    <text evidence="11">Belongs to the tetrahydrofolate dehydrogenase/cyclohydrolase family.</text>
</comment>
<keyword evidence="5 11" id="KW-0378">Hydrolase</keyword>
<keyword evidence="10 11" id="KW-0511">Multifunctional enzyme</keyword>
<comment type="pathway">
    <text evidence="1 11">One-carbon metabolism; tetrahydrofolate interconversion.</text>
</comment>
<dbReference type="HAMAP" id="MF_01576">
    <property type="entry name" value="THF_DHG_CYH"/>
    <property type="match status" value="1"/>
</dbReference>
<dbReference type="GO" id="GO:0009086">
    <property type="term" value="P:methionine biosynthetic process"/>
    <property type="evidence" value="ECO:0007669"/>
    <property type="project" value="UniProtKB-KW"/>
</dbReference>
<evidence type="ECO:0000256" key="9">
    <source>
        <dbReference type="ARBA" id="ARBA00023167"/>
    </source>
</evidence>
<dbReference type="CDD" id="cd01080">
    <property type="entry name" value="NAD_bind_m-THF_DH_Cyclohyd"/>
    <property type="match status" value="1"/>
</dbReference>
<evidence type="ECO:0000256" key="6">
    <source>
        <dbReference type="ARBA" id="ARBA00022857"/>
    </source>
</evidence>
<comment type="caution">
    <text evidence="11">Lacks conserved residue(s) required for the propagation of feature annotation.</text>
</comment>
<comment type="function">
    <text evidence="11">Catalyzes the oxidation of 5,10-methylenetetrahydrofolate to 5,10-methenyltetrahydrofolate and then the hydrolysis of 5,10-methenyltetrahydrofolate to 10-formyltetrahydrofolate.</text>
</comment>
<dbReference type="InterPro" id="IPR020630">
    <property type="entry name" value="THF_DH/CycHdrlase_cat_dom"/>
</dbReference>
<dbReference type="Gene3D" id="3.40.50.720">
    <property type="entry name" value="NAD(P)-binding Rossmann-like Domain"/>
    <property type="match status" value="1"/>
</dbReference>